<evidence type="ECO:0000313" key="3">
    <source>
        <dbReference type="EMBL" id="CAK7325065.1"/>
    </source>
</evidence>
<name>A0AAV1QWB3_9ROSI</name>
<keyword evidence="2" id="KW-0812">Transmembrane</keyword>
<dbReference type="AlphaFoldDB" id="A0AAV1QWB3"/>
<organism evidence="3 4">
    <name type="scientific">Dovyalis caffra</name>
    <dbReference type="NCBI Taxonomy" id="77055"/>
    <lineage>
        <taxon>Eukaryota</taxon>
        <taxon>Viridiplantae</taxon>
        <taxon>Streptophyta</taxon>
        <taxon>Embryophyta</taxon>
        <taxon>Tracheophyta</taxon>
        <taxon>Spermatophyta</taxon>
        <taxon>Magnoliopsida</taxon>
        <taxon>eudicotyledons</taxon>
        <taxon>Gunneridae</taxon>
        <taxon>Pentapetalae</taxon>
        <taxon>rosids</taxon>
        <taxon>fabids</taxon>
        <taxon>Malpighiales</taxon>
        <taxon>Salicaceae</taxon>
        <taxon>Flacourtieae</taxon>
        <taxon>Dovyalis</taxon>
    </lineage>
</organism>
<sequence>MALVTHQMQGSCATFPSTPLSWSKGVNSKQRVTTLQILGRTDLCFSVKRNLRLRVGAFAHGSKVKLLRVSAFKGSAQNDESGGRANGSKVSKKSVKLSYEPKESGETIIDSSKVHCIPVSYTSEANDRIVGSPAINKLFKKWLSMLGTQSPSQVADEILEEGPPPREELQQAQNTTQNKERVEIMKSVWCHFLSLDATIKIPILTFIPLFLAINVIHGAGVSKELMPLWILGPLIVAFYIKLLQGLWALYVFSFRQTVKVIKNVPTYYLIASGYIRQGKLKEDIQARVLQPVQNFKNLDRKEFSRKR</sequence>
<dbReference type="Proteomes" id="UP001314170">
    <property type="component" value="Unassembled WGS sequence"/>
</dbReference>
<dbReference type="PANTHER" id="PTHR48223">
    <property type="entry name" value="DEFECTIVE 2759, PUTATIVE ISOFORM 1-RELATED"/>
    <property type="match status" value="1"/>
</dbReference>
<dbReference type="PANTHER" id="PTHR48223:SF1">
    <property type="entry name" value="ABC TRANSMEMBRANE TYPE-1 DOMAIN-CONTAINING PROTEIN"/>
    <property type="match status" value="1"/>
</dbReference>
<gene>
    <name evidence="3" type="ORF">DCAF_LOCUS2737</name>
</gene>
<keyword evidence="2" id="KW-1133">Transmembrane helix</keyword>
<reference evidence="3 4" key="1">
    <citation type="submission" date="2024-01" db="EMBL/GenBank/DDBJ databases">
        <authorList>
            <person name="Waweru B."/>
        </authorList>
    </citation>
    <scope>NUCLEOTIDE SEQUENCE [LARGE SCALE GENOMIC DNA]</scope>
</reference>
<feature type="region of interest" description="Disordered" evidence="1">
    <location>
        <begin position="76"/>
        <end position="96"/>
    </location>
</feature>
<feature type="transmembrane region" description="Helical" evidence="2">
    <location>
        <begin position="228"/>
        <end position="252"/>
    </location>
</feature>
<dbReference type="EMBL" id="CAWUPB010000827">
    <property type="protein sequence ID" value="CAK7325065.1"/>
    <property type="molecule type" value="Genomic_DNA"/>
</dbReference>
<evidence type="ECO:0000256" key="1">
    <source>
        <dbReference type="SAM" id="MobiDB-lite"/>
    </source>
</evidence>
<protein>
    <submittedName>
        <fullName evidence="3">Uncharacterized protein</fullName>
    </submittedName>
</protein>
<evidence type="ECO:0000256" key="2">
    <source>
        <dbReference type="SAM" id="Phobius"/>
    </source>
</evidence>
<evidence type="ECO:0000313" key="4">
    <source>
        <dbReference type="Proteomes" id="UP001314170"/>
    </source>
</evidence>
<keyword evidence="2" id="KW-0472">Membrane</keyword>
<keyword evidence="4" id="KW-1185">Reference proteome</keyword>
<proteinExistence type="predicted"/>
<accession>A0AAV1QWB3</accession>
<comment type="caution">
    <text evidence="3">The sequence shown here is derived from an EMBL/GenBank/DDBJ whole genome shotgun (WGS) entry which is preliminary data.</text>
</comment>
<feature type="transmembrane region" description="Helical" evidence="2">
    <location>
        <begin position="188"/>
        <end position="216"/>
    </location>
</feature>